<organism evidence="1 2">
    <name type="scientific">Actinacidiphila acididurans</name>
    <dbReference type="NCBI Taxonomy" id="2784346"/>
    <lineage>
        <taxon>Bacteria</taxon>
        <taxon>Bacillati</taxon>
        <taxon>Actinomycetota</taxon>
        <taxon>Actinomycetes</taxon>
        <taxon>Kitasatosporales</taxon>
        <taxon>Streptomycetaceae</taxon>
        <taxon>Actinacidiphila</taxon>
    </lineage>
</organism>
<dbReference type="EMBL" id="JADKYB010000005">
    <property type="protein sequence ID" value="MBM9505309.1"/>
    <property type="molecule type" value="Genomic_DNA"/>
</dbReference>
<accession>A0ABS2TPQ6</accession>
<evidence type="ECO:0000313" key="1">
    <source>
        <dbReference type="EMBL" id="MBM9505309.1"/>
    </source>
</evidence>
<protein>
    <submittedName>
        <fullName evidence="1">Uncharacterized protein</fullName>
    </submittedName>
</protein>
<gene>
    <name evidence="1" type="ORF">ITX44_12280</name>
</gene>
<dbReference type="Pfam" id="PF19771">
    <property type="entry name" value="DUF6257"/>
    <property type="match status" value="1"/>
</dbReference>
<comment type="caution">
    <text evidence="1">The sequence shown here is derived from an EMBL/GenBank/DDBJ whole genome shotgun (WGS) entry which is preliminary data.</text>
</comment>
<name>A0ABS2TPQ6_9ACTN</name>
<proteinExistence type="predicted"/>
<dbReference type="Proteomes" id="UP000749040">
    <property type="component" value="Unassembled WGS sequence"/>
</dbReference>
<evidence type="ECO:0000313" key="2">
    <source>
        <dbReference type="Proteomes" id="UP000749040"/>
    </source>
</evidence>
<dbReference type="InterPro" id="IPR046224">
    <property type="entry name" value="DUF6257"/>
</dbReference>
<sequence length="67" mass="7179">MIRTHPEDPPLTSTEAARVAWLIARMAKRGIAGDEVDLSDLKLKLDRILDGARKRAEQAAAAAAAGK</sequence>
<keyword evidence="2" id="KW-1185">Reference proteome</keyword>
<reference evidence="1 2" key="1">
    <citation type="submission" date="2021-01" db="EMBL/GenBank/DDBJ databases">
        <title>Streptomyces acididurans sp. nov., isolated from a peat swamp forest soil.</title>
        <authorList>
            <person name="Chantavorakit T."/>
            <person name="Duangmal K."/>
        </authorList>
    </citation>
    <scope>NUCLEOTIDE SEQUENCE [LARGE SCALE GENOMIC DNA]</scope>
    <source>
        <strain evidence="1 2">KK5PA1</strain>
    </source>
</reference>